<dbReference type="PROSITE" id="PS51257">
    <property type="entry name" value="PROKAR_LIPOPROTEIN"/>
    <property type="match status" value="1"/>
</dbReference>
<keyword evidence="3" id="KW-1185">Reference proteome</keyword>
<accession>K0THG4</accession>
<protein>
    <submittedName>
        <fullName evidence="2">Uncharacterized protein</fullName>
    </submittedName>
</protein>
<gene>
    <name evidence="2" type="ORF">THAOC_08778</name>
</gene>
<proteinExistence type="predicted"/>
<comment type="caution">
    <text evidence="2">The sequence shown here is derived from an EMBL/GenBank/DDBJ whole genome shotgun (WGS) entry which is preliminary data.</text>
</comment>
<evidence type="ECO:0000256" key="1">
    <source>
        <dbReference type="SAM" id="MobiDB-lite"/>
    </source>
</evidence>
<dbReference type="AlphaFoldDB" id="K0THG4"/>
<feature type="compositionally biased region" description="Acidic residues" evidence="1">
    <location>
        <begin position="64"/>
        <end position="85"/>
    </location>
</feature>
<name>K0THG4_THAOC</name>
<evidence type="ECO:0000313" key="2">
    <source>
        <dbReference type="EMBL" id="EJK69922.1"/>
    </source>
</evidence>
<feature type="region of interest" description="Disordered" evidence="1">
    <location>
        <begin position="59"/>
        <end position="85"/>
    </location>
</feature>
<sequence length="85" mass="9509">MKQLFHTAGEPPGILLSLLPAPQQAIMSCDYAGIMVDLYGEAALEGEEWFEMDRAGREGRAVGEEVDTDDDDVEEYDVYDSDEEY</sequence>
<dbReference type="EMBL" id="AGNL01009369">
    <property type="protein sequence ID" value="EJK69922.1"/>
    <property type="molecule type" value="Genomic_DNA"/>
</dbReference>
<organism evidence="2 3">
    <name type="scientific">Thalassiosira oceanica</name>
    <name type="common">Marine diatom</name>
    <dbReference type="NCBI Taxonomy" id="159749"/>
    <lineage>
        <taxon>Eukaryota</taxon>
        <taxon>Sar</taxon>
        <taxon>Stramenopiles</taxon>
        <taxon>Ochrophyta</taxon>
        <taxon>Bacillariophyta</taxon>
        <taxon>Coscinodiscophyceae</taxon>
        <taxon>Thalassiosirophycidae</taxon>
        <taxon>Thalassiosirales</taxon>
        <taxon>Thalassiosiraceae</taxon>
        <taxon>Thalassiosira</taxon>
    </lineage>
</organism>
<dbReference type="Proteomes" id="UP000266841">
    <property type="component" value="Unassembled WGS sequence"/>
</dbReference>
<evidence type="ECO:0000313" key="3">
    <source>
        <dbReference type="Proteomes" id="UP000266841"/>
    </source>
</evidence>
<reference evidence="2 3" key="1">
    <citation type="journal article" date="2012" name="Genome Biol.">
        <title>Genome and low-iron response of an oceanic diatom adapted to chronic iron limitation.</title>
        <authorList>
            <person name="Lommer M."/>
            <person name="Specht M."/>
            <person name="Roy A.S."/>
            <person name="Kraemer L."/>
            <person name="Andreson R."/>
            <person name="Gutowska M.A."/>
            <person name="Wolf J."/>
            <person name="Bergner S.V."/>
            <person name="Schilhabel M.B."/>
            <person name="Klostermeier U.C."/>
            <person name="Beiko R.G."/>
            <person name="Rosenstiel P."/>
            <person name="Hippler M."/>
            <person name="Laroche J."/>
        </authorList>
    </citation>
    <scope>NUCLEOTIDE SEQUENCE [LARGE SCALE GENOMIC DNA]</scope>
    <source>
        <strain evidence="2 3">CCMP1005</strain>
    </source>
</reference>